<dbReference type="Proteomes" id="UP000004690">
    <property type="component" value="Unassembled WGS sequence"/>
</dbReference>
<sequence>MGKDKKKGEKILAGINRNVKAIQWDCLIEECSEKAINSHILQKNGVLSNIESSGHIYEIKPIDVFKWTGKNFGSITAFKKIGLNQAHSYPTLCNQHDTDIFLPIETHPLDFNEYQINLLFAFRTLLSMIRKEQIIKERETRTINSAILKSNPNTVSALQYSKQNLIVIEELLKSRNKEFSKFKVDLESENKNFDFISLSYPLKEAYASSIHISPNKLESIYTNIFPYEGKSKILIFYPINTTDKWTLEYLESWKSLNENELEMRLSTHLIMQCENWGISEKVYENLSIEKQKDLIKISQNNLFNMYPKLDLKYRVDFNLFNEENAT</sequence>
<reference evidence="1 2" key="1">
    <citation type="submission" date="2012-02" db="EMBL/GenBank/DDBJ databases">
        <title>Improved High-Quality Draft genome of Joostella marina DSM 19592.</title>
        <authorList>
            <consortium name="US DOE Joint Genome Institute (JGI-PGF)"/>
            <person name="Lucas S."/>
            <person name="Copeland A."/>
            <person name="Lapidus A."/>
            <person name="Bruce D."/>
            <person name="Goodwin L."/>
            <person name="Pitluck S."/>
            <person name="Peters L."/>
            <person name="Chertkov O."/>
            <person name="Ovchinnikova G."/>
            <person name="Kyrpides N."/>
            <person name="Mavromatis K."/>
            <person name="Detter J.C."/>
            <person name="Han C."/>
            <person name="Land M."/>
            <person name="Hauser L."/>
            <person name="Markowitz V."/>
            <person name="Cheng J.-F."/>
            <person name="Hugenholtz P."/>
            <person name="Woyke T."/>
            <person name="Wu D."/>
            <person name="Tindall B."/>
            <person name="Brambilla E."/>
            <person name="Klenk H.-P."/>
            <person name="Eisen J.A."/>
        </authorList>
    </citation>
    <scope>NUCLEOTIDE SEQUENCE [LARGE SCALE GENOMIC DNA]</scope>
    <source>
        <strain evidence="1 2">DSM 19592</strain>
    </source>
</reference>
<name>I3C5W7_9FLAO</name>
<dbReference type="eggNOG" id="ENOG5032T6T">
    <property type="taxonomic scope" value="Bacteria"/>
</dbReference>
<accession>I3C5W7</accession>
<dbReference type="AlphaFoldDB" id="I3C5W7"/>
<gene>
    <name evidence="1" type="ORF">JoomaDRAFT_2012</name>
</gene>
<dbReference type="HOGENOM" id="CLU_852005_0_0_10"/>
<keyword evidence="2" id="KW-1185">Reference proteome</keyword>
<dbReference type="EMBL" id="JH651379">
    <property type="protein sequence ID" value="EIJ39010.1"/>
    <property type="molecule type" value="Genomic_DNA"/>
</dbReference>
<dbReference type="OrthoDB" id="583051at2"/>
<dbReference type="RefSeq" id="WP_008612358.1">
    <property type="nucleotide sequence ID" value="NZ_JH651379.1"/>
</dbReference>
<evidence type="ECO:0000313" key="2">
    <source>
        <dbReference type="Proteomes" id="UP000004690"/>
    </source>
</evidence>
<dbReference type="STRING" id="926559.JoomaDRAFT_2012"/>
<organism evidence="1 2">
    <name type="scientific">Galbibacter orientalis DSM 19592</name>
    <dbReference type="NCBI Taxonomy" id="926559"/>
    <lineage>
        <taxon>Bacteria</taxon>
        <taxon>Pseudomonadati</taxon>
        <taxon>Bacteroidota</taxon>
        <taxon>Flavobacteriia</taxon>
        <taxon>Flavobacteriales</taxon>
        <taxon>Flavobacteriaceae</taxon>
        <taxon>Galbibacter</taxon>
    </lineage>
</organism>
<protein>
    <submittedName>
        <fullName evidence="1">Uncharacterized protein</fullName>
    </submittedName>
</protein>
<evidence type="ECO:0000313" key="1">
    <source>
        <dbReference type="EMBL" id="EIJ39010.1"/>
    </source>
</evidence>
<proteinExistence type="predicted"/>